<evidence type="ECO:0000256" key="1">
    <source>
        <dbReference type="SAM" id="MobiDB-lite"/>
    </source>
</evidence>
<evidence type="ECO:0000313" key="4">
    <source>
        <dbReference type="Proteomes" id="UP000320333"/>
    </source>
</evidence>
<evidence type="ECO:0000313" key="3">
    <source>
        <dbReference type="EMBL" id="TPX67831.1"/>
    </source>
</evidence>
<proteinExistence type="predicted"/>
<gene>
    <name evidence="3" type="ORF">CcCBS67573_g07370</name>
</gene>
<protein>
    <submittedName>
        <fullName evidence="3">Uncharacterized protein</fullName>
    </submittedName>
</protein>
<feature type="region of interest" description="Disordered" evidence="1">
    <location>
        <begin position="1099"/>
        <end position="1130"/>
    </location>
</feature>
<organism evidence="3 4">
    <name type="scientific">Chytriomyces confervae</name>
    <dbReference type="NCBI Taxonomy" id="246404"/>
    <lineage>
        <taxon>Eukaryota</taxon>
        <taxon>Fungi</taxon>
        <taxon>Fungi incertae sedis</taxon>
        <taxon>Chytridiomycota</taxon>
        <taxon>Chytridiomycota incertae sedis</taxon>
        <taxon>Chytridiomycetes</taxon>
        <taxon>Chytridiales</taxon>
        <taxon>Chytriomycetaceae</taxon>
        <taxon>Chytriomyces</taxon>
    </lineage>
</organism>
<dbReference type="OrthoDB" id="2150369at2759"/>
<name>A0A507EVB5_9FUNG</name>
<dbReference type="AlphaFoldDB" id="A0A507EVB5"/>
<feature type="transmembrane region" description="Helical" evidence="2">
    <location>
        <begin position="1171"/>
        <end position="1193"/>
    </location>
</feature>
<dbReference type="Proteomes" id="UP000320333">
    <property type="component" value="Unassembled WGS sequence"/>
</dbReference>
<comment type="caution">
    <text evidence="3">The sequence shown here is derived from an EMBL/GenBank/DDBJ whole genome shotgun (WGS) entry which is preliminary data.</text>
</comment>
<accession>A0A507EVB5</accession>
<keyword evidence="2" id="KW-0812">Transmembrane</keyword>
<reference evidence="3 4" key="1">
    <citation type="journal article" date="2019" name="Sci. Rep.">
        <title>Comparative genomics of chytrid fungi reveal insights into the obligate biotrophic and pathogenic lifestyle of Synchytrium endobioticum.</title>
        <authorList>
            <person name="van de Vossenberg B.T.L.H."/>
            <person name="Warris S."/>
            <person name="Nguyen H.D.T."/>
            <person name="van Gent-Pelzer M.P.E."/>
            <person name="Joly D.L."/>
            <person name="van de Geest H.C."/>
            <person name="Bonants P.J.M."/>
            <person name="Smith D.S."/>
            <person name="Levesque C.A."/>
            <person name="van der Lee T.A.J."/>
        </authorList>
    </citation>
    <scope>NUCLEOTIDE SEQUENCE [LARGE SCALE GENOMIC DNA]</scope>
    <source>
        <strain evidence="3 4">CBS 675.73</strain>
    </source>
</reference>
<dbReference type="EMBL" id="QEAP01000378">
    <property type="protein sequence ID" value="TPX67831.1"/>
    <property type="molecule type" value="Genomic_DNA"/>
</dbReference>
<keyword evidence="2" id="KW-1133">Transmembrane helix</keyword>
<evidence type="ECO:0000256" key="2">
    <source>
        <dbReference type="SAM" id="Phobius"/>
    </source>
</evidence>
<keyword evidence="2" id="KW-0472">Membrane</keyword>
<keyword evidence="4" id="KW-1185">Reference proteome</keyword>
<sequence length="1233" mass="124467">MKNDFTVVDCLCNNKKAPVGSYCPATGDAAPACGAPSCSTIADKSKCACSLNGGTCFPSPSGSKQDAGECLSVCEPNLETKRRCICNGIPVLANYFCPAAPATTRSKRGVLDAIPVCQTPTCPSNALSSCTCETIAPGNVCVASRTGRNGQCLPPCSVGEQSQVDACACNGAAMPKNSVCLLGGTSAPVCGTIACPTSAVGNCVCQSHDTACLQPSDRDLNGICVTKCASDNAPLTGSGCSCGGRLCGEGSICKDGLECKPLCGSSQCTNAATCACSDTKQSCYDDPAGTNKNGICVSPMPCGASLVAPGSLCACKSELCVAGQICMIAPNALASSTDLTCNEERMSAELARQHVYLVHLHHYPAAPVNQGNYVLKEASALVANPAVGDRTVCACGTAFCGIGQVCNSSGVCGTSVTCGSDSCVAPFGNAALDLQRVAPAQCGDPGCLTPFTLCTCSVEGQVCGPGGINGVCAEPVVKGNTTAIISGSSSSSSNPINLSPASANSTLPTQDTIVAANGTVNGTAVTCTDRVVAIGSVCLCGTYTCSAGQVCSNGACRVPTIKCGESTCESPFTSCGCGSTLDMCVSQAGSVNGVCAKACNGTAPALNTGCACNGVLCGQGSRCVGGLCVPSCGDGACTAPFTQCGCTGLGQSCVAEGALGTCVSGCSEGLTSNCVCGPSTPGLLIDDTASLNSSVKRTSFAAARPLGDFCKIGSLCFTGTCLPKCNVGVNTGATPCNCNNHVARPDYYCRDSVTALPIPACGRSECKGPSWECACDQADETCFATVPLQNGTLTHGACYKACPTVEPFSSSECLCNGAKCPTGSVCANGICNYGNTTFLVISQDFNAITKTLSLVLGALPNDTNHIVSGMTGVSDYPGFSTNFVGTYLVNQGVVNQFVFPDIALENCGDTVVVQFMAQICLVDTPQTISSVGSCRPNSPSLQKSFTITATTTSTCAIALVVNSFSVEGMVQDINTGSSVILLADNVWQFVLHSSELQEAGMYIDVLSVSLNDKAASVLMDASCFTLVNAGFGTSTFTTTARVMNNTLTSYKDVAESGVARLVCSGPQRGFLLAKKEAGVTYTFSFDVGFGAAIPPTSIGGGSSSSNSAGTGTGGTMQSGMKRRGVTMSNELPSGSRVALSANVGSTLVRSNSSNADTGSLNSNKGLTGGQIVGVVAGALVVIVVFGLVGFFLVKRLRRSHVEKGAVDVNELAVGGGGFLVAREAKDAALRERG</sequence>